<protein>
    <submittedName>
        <fullName evidence="11">Diacylglycerol O-acyltransferase 2B</fullName>
    </submittedName>
</protein>
<evidence type="ECO:0000256" key="6">
    <source>
        <dbReference type="ARBA" id="ARBA00022824"/>
    </source>
</evidence>
<proteinExistence type="inferred from homology"/>
<dbReference type="Pfam" id="PF03982">
    <property type="entry name" value="DAGAT"/>
    <property type="match status" value="1"/>
</dbReference>
<evidence type="ECO:0000256" key="4">
    <source>
        <dbReference type="ARBA" id="ARBA00022679"/>
    </source>
</evidence>
<dbReference type="SUPFAM" id="SSF69593">
    <property type="entry name" value="Glycerol-3-phosphate (1)-acyltransferase"/>
    <property type="match status" value="1"/>
</dbReference>
<keyword evidence="9" id="KW-0472">Membrane</keyword>
<keyword evidence="4 11" id="KW-0808">Transferase</keyword>
<organism evidence="11">
    <name type="scientific">Lygus hesperus</name>
    <name type="common">Western plant bug</name>
    <dbReference type="NCBI Taxonomy" id="30085"/>
    <lineage>
        <taxon>Eukaryota</taxon>
        <taxon>Metazoa</taxon>
        <taxon>Ecdysozoa</taxon>
        <taxon>Arthropoda</taxon>
        <taxon>Hexapoda</taxon>
        <taxon>Insecta</taxon>
        <taxon>Pterygota</taxon>
        <taxon>Neoptera</taxon>
        <taxon>Paraneoptera</taxon>
        <taxon>Hemiptera</taxon>
        <taxon>Heteroptera</taxon>
        <taxon>Panheteroptera</taxon>
        <taxon>Cimicomorpha</taxon>
        <taxon>Miridae</taxon>
        <taxon>Mirini</taxon>
        <taxon>Lygus</taxon>
    </lineage>
</organism>
<name>A0A0A9VW62_LYGHE</name>
<dbReference type="GO" id="GO:0006629">
    <property type="term" value="P:lipid metabolic process"/>
    <property type="evidence" value="ECO:0007669"/>
    <property type="project" value="UniProtKB-KW"/>
</dbReference>
<keyword evidence="7" id="KW-1133">Transmembrane helix</keyword>
<comment type="subcellular location">
    <subcellularLocation>
        <location evidence="1">Endoplasmic reticulum membrane</location>
        <topology evidence="1">Multi-pass membrane protein</topology>
    </subcellularLocation>
</comment>
<evidence type="ECO:0000256" key="8">
    <source>
        <dbReference type="ARBA" id="ARBA00023098"/>
    </source>
</evidence>
<dbReference type="EMBL" id="GBHO01043137">
    <property type="protein sequence ID" value="JAG00467.1"/>
    <property type="molecule type" value="Transcribed_RNA"/>
</dbReference>
<keyword evidence="10 11" id="KW-0012">Acyltransferase</keyword>
<reference evidence="11" key="1">
    <citation type="journal article" date="2014" name="PLoS ONE">
        <title>Transcriptome-Based Identification of ABC Transporters in the Western Tarnished Plant Bug Lygus hesperus.</title>
        <authorList>
            <person name="Hull J.J."/>
            <person name="Chaney K."/>
            <person name="Geib S.M."/>
            <person name="Fabrick J.A."/>
            <person name="Brent C.S."/>
            <person name="Walsh D."/>
            <person name="Lavine L.C."/>
        </authorList>
    </citation>
    <scope>NUCLEOTIDE SEQUENCE</scope>
</reference>
<keyword evidence="6" id="KW-0256">Endoplasmic reticulum</keyword>
<evidence type="ECO:0000256" key="1">
    <source>
        <dbReference type="ARBA" id="ARBA00004477"/>
    </source>
</evidence>
<dbReference type="PANTHER" id="PTHR12317">
    <property type="entry name" value="DIACYLGLYCEROL O-ACYLTRANSFERASE"/>
    <property type="match status" value="1"/>
</dbReference>
<dbReference type="PANTHER" id="PTHR12317:SF34">
    <property type="entry name" value="ACYLTRANSFERASE"/>
    <property type="match status" value="1"/>
</dbReference>
<evidence type="ECO:0000256" key="5">
    <source>
        <dbReference type="ARBA" id="ARBA00022692"/>
    </source>
</evidence>
<evidence type="ECO:0000256" key="10">
    <source>
        <dbReference type="ARBA" id="ARBA00023315"/>
    </source>
</evidence>
<keyword evidence="8" id="KW-0443">Lipid metabolism</keyword>
<evidence type="ECO:0000313" key="11">
    <source>
        <dbReference type="EMBL" id="JAG00467.1"/>
    </source>
</evidence>
<evidence type="ECO:0000256" key="2">
    <source>
        <dbReference type="ARBA" id="ARBA00005420"/>
    </source>
</evidence>
<keyword evidence="3" id="KW-0444">Lipid biosynthesis</keyword>
<evidence type="ECO:0000256" key="3">
    <source>
        <dbReference type="ARBA" id="ARBA00022516"/>
    </source>
</evidence>
<dbReference type="InterPro" id="IPR007130">
    <property type="entry name" value="DAGAT"/>
</dbReference>
<dbReference type="AlphaFoldDB" id="A0A0A9VW62"/>
<evidence type="ECO:0000256" key="9">
    <source>
        <dbReference type="ARBA" id="ARBA00023136"/>
    </source>
</evidence>
<gene>
    <name evidence="11" type="primary">DGAT2B</name>
    <name evidence="11" type="ORF">CM83_31359</name>
</gene>
<reference evidence="11" key="2">
    <citation type="submission" date="2014-07" db="EMBL/GenBank/DDBJ databases">
        <authorList>
            <person name="Hull J."/>
        </authorList>
    </citation>
    <scope>NUCLEOTIDE SEQUENCE</scope>
</reference>
<keyword evidence="5" id="KW-0812">Transmembrane</keyword>
<sequence>MPLVRDFNLAMGGLIVSHPSIEASINRGNSVLIVTGGQAEMLHTKISDTDLTMITRHVGFIRMAIANRVPLVPLIALGENNVLGLLQFPSIQSVALKIVGFPFPVLPYGRWFLPLPYRAHVALLVGKPIDIPASARHDNPEDVQALSEKYFSELHALFDRRRA</sequence>
<dbReference type="GO" id="GO:0008374">
    <property type="term" value="F:O-acyltransferase activity"/>
    <property type="evidence" value="ECO:0007669"/>
    <property type="project" value="InterPro"/>
</dbReference>
<accession>A0A0A9VW62</accession>
<evidence type="ECO:0000256" key="7">
    <source>
        <dbReference type="ARBA" id="ARBA00022989"/>
    </source>
</evidence>
<dbReference type="GO" id="GO:0005789">
    <property type="term" value="C:endoplasmic reticulum membrane"/>
    <property type="evidence" value="ECO:0007669"/>
    <property type="project" value="UniProtKB-SubCell"/>
</dbReference>
<comment type="similarity">
    <text evidence="2">Belongs to the diacylglycerol acyltransferase family.</text>
</comment>